<dbReference type="GO" id="GO:0008999">
    <property type="term" value="F:protein-N-terminal-alanine acetyltransferase activity"/>
    <property type="evidence" value="ECO:0007669"/>
    <property type="project" value="TreeGrafter"/>
</dbReference>
<dbReference type="SUPFAM" id="SSF55729">
    <property type="entry name" value="Acyl-CoA N-acyltransferases (Nat)"/>
    <property type="match status" value="1"/>
</dbReference>
<proteinExistence type="predicted"/>
<name>A0A841KXA2_9FIRM</name>
<dbReference type="GO" id="GO:1990189">
    <property type="term" value="F:protein N-terminal-serine acetyltransferase activity"/>
    <property type="evidence" value="ECO:0007669"/>
    <property type="project" value="TreeGrafter"/>
</dbReference>
<dbReference type="InterPro" id="IPR000182">
    <property type="entry name" value="GNAT_dom"/>
</dbReference>
<dbReference type="EC" id="2.3.1.-" evidence="2"/>
<evidence type="ECO:0000313" key="3">
    <source>
        <dbReference type="Proteomes" id="UP000579281"/>
    </source>
</evidence>
<dbReference type="Pfam" id="PF13302">
    <property type="entry name" value="Acetyltransf_3"/>
    <property type="match status" value="1"/>
</dbReference>
<dbReference type="EMBL" id="JACHEN010000031">
    <property type="protein sequence ID" value="MBB6217987.1"/>
    <property type="molecule type" value="Genomic_DNA"/>
</dbReference>
<organism evidence="2 3">
    <name type="scientific">Anaerosolibacter carboniphilus</name>
    <dbReference type="NCBI Taxonomy" id="1417629"/>
    <lineage>
        <taxon>Bacteria</taxon>
        <taxon>Bacillati</taxon>
        <taxon>Bacillota</taxon>
        <taxon>Clostridia</taxon>
        <taxon>Peptostreptococcales</taxon>
        <taxon>Thermotaleaceae</taxon>
        <taxon>Anaerosolibacter</taxon>
    </lineage>
</organism>
<dbReference type="PANTHER" id="PTHR43441">
    <property type="entry name" value="RIBOSOMAL-PROTEIN-SERINE ACETYLTRANSFERASE"/>
    <property type="match status" value="1"/>
</dbReference>
<dbReference type="GO" id="GO:0005737">
    <property type="term" value="C:cytoplasm"/>
    <property type="evidence" value="ECO:0007669"/>
    <property type="project" value="TreeGrafter"/>
</dbReference>
<dbReference type="RefSeq" id="WP_184312491.1">
    <property type="nucleotide sequence ID" value="NZ_JACHEN010000031.1"/>
</dbReference>
<feature type="domain" description="N-acetyltransferase" evidence="1">
    <location>
        <begin position="15"/>
        <end position="176"/>
    </location>
</feature>
<gene>
    <name evidence="2" type="ORF">HNQ80_004124</name>
</gene>
<protein>
    <submittedName>
        <fullName evidence="2">Ribosomal-protein-serine acetyltransferase</fullName>
        <ecNumber evidence="2">2.3.1.-</ecNumber>
    </submittedName>
</protein>
<evidence type="ECO:0000259" key="1">
    <source>
        <dbReference type="PROSITE" id="PS51186"/>
    </source>
</evidence>
<accession>A0A841KXA2</accession>
<dbReference type="InterPro" id="IPR016181">
    <property type="entry name" value="Acyl_CoA_acyltransferase"/>
</dbReference>
<comment type="caution">
    <text evidence="2">The sequence shown here is derived from an EMBL/GenBank/DDBJ whole genome shotgun (WGS) entry which is preliminary data.</text>
</comment>
<dbReference type="Proteomes" id="UP000579281">
    <property type="component" value="Unassembled WGS sequence"/>
</dbReference>
<evidence type="ECO:0000313" key="2">
    <source>
        <dbReference type="EMBL" id="MBB6217987.1"/>
    </source>
</evidence>
<reference evidence="2 3" key="1">
    <citation type="submission" date="2020-08" db="EMBL/GenBank/DDBJ databases">
        <title>Genomic Encyclopedia of Type Strains, Phase IV (KMG-IV): sequencing the most valuable type-strain genomes for metagenomic binning, comparative biology and taxonomic classification.</title>
        <authorList>
            <person name="Goeker M."/>
        </authorList>
    </citation>
    <scope>NUCLEOTIDE SEQUENCE [LARGE SCALE GENOMIC DNA]</scope>
    <source>
        <strain evidence="2 3">DSM 103526</strain>
    </source>
</reference>
<sequence>MFKYIIDNDVELKILDINNAEELFDLIYSCKSYLMEWLPWVDGTKSMADTKTFIEMSKKQIASNSGFQAGIWYKQKLAGVIGYHKMDWTNKSTSIGYWLGENYQGKGITVRATKAFVEYALTDLNLNRVEIRCAEKNYKSRAIPERLGFSNEGTSKEVEWLYDHYVSHVIYGMLASQWKNARSIH</sequence>
<dbReference type="PANTHER" id="PTHR43441:SF12">
    <property type="entry name" value="RIBOSOMAL N-ACETYLTRANSFERASE YDAF-RELATED"/>
    <property type="match status" value="1"/>
</dbReference>
<keyword evidence="2" id="KW-0012">Acyltransferase</keyword>
<dbReference type="AlphaFoldDB" id="A0A841KXA2"/>
<dbReference type="PROSITE" id="PS51186">
    <property type="entry name" value="GNAT"/>
    <property type="match status" value="1"/>
</dbReference>
<keyword evidence="2" id="KW-0808">Transferase</keyword>
<dbReference type="Gene3D" id="3.40.630.30">
    <property type="match status" value="1"/>
</dbReference>
<keyword evidence="3" id="KW-1185">Reference proteome</keyword>
<dbReference type="InterPro" id="IPR051908">
    <property type="entry name" value="Ribosomal_N-acetyltransferase"/>
</dbReference>